<protein>
    <submittedName>
        <fullName evidence="2">Uncharacterized protein</fullName>
    </submittedName>
</protein>
<reference evidence="2 3" key="1">
    <citation type="submission" date="2014-09" db="EMBL/GenBank/DDBJ databases">
        <authorList>
            <person name="Magalhaes I.L.F."/>
            <person name="Oliveira U."/>
            <person name="Santos F.R."/>
            <person name="Vidigal T.H.D.A."/>
            <person name="Brescovit A.D."/>
            <person name="Santos A.J."/>
        </authorList>
    </citation>
    <scope>NUCLEOTIDE SEQUENCE [LARGE SCALE GENOMIC DNA]</scope>
</reference>
<dbReference type="PANTHER" id="PTHR43569">
    <property type="entry name" value="AMIDOHYDROLASE"/>
    <property type="match status" value="1"/>
</dbReference>
<dbReference type="Proteomes" id="UP000054845">
    <property type="component" value="Unassembled WGS sequence"/>
</dbReference>
<organism evidence="2 3">
    <name type="scientific">Ceraceosorus bombacis</name>
    <dbReference type="NCBI Taxonomy" id="401625"/>
    <lineage>
        <taxon>Eukaryota</taxon>
        <taxon>Fungi</taxon>
        <taxon>Dikarya</taxon>
        <taxon>Basidiomycota</taxon>
        <taxon>Ustilaginomycotina</taxon>
        <taxon>Exobasidiomycetes</taxon>
        <taxon>Ceraceosorales</taxon>
        <taxon>Ceraceosoraceae</taxon>
        <taxon>Ceraceosorus</taxon>
    </lineage>
</organism>
<accession>A0A0N7L9P5</accession>
<sequence length="444" mass="46845">MAQSKRPANLAPLSKEAFGANVQPGAATPKSKGHSITRPTQLSLVIGGSGDAKDVDVVTQKYNSQGFGIPRSEAGSAIKLDRIIYERKAHEGVEDTAHIKVTLGATNQVPLGLITPLHEIPKVGAPPALPKDANPVHMLLSYSLPSFTTAKALKDNFEDWLKLFAEGSKQNLTFDIALPLASSAANQKEADDLREAVEELLSKAWDEEVQRGKADGKSQEDIASNGLKIVVDGWGAPPLNDDSSQMLSSEVVNEWTGFVRRLALHPRVFLKLSPLKLPSPITSGSTASRAVDIAAPLSGAVGGATIASTAQAALDGAAAAVRTATEVAAGAASAAGLAGTKAVANNTPQGRRDELRARLRVLLDAALEAFGEERLVWSAHINKTSLTAGTDLASQIAGEDEEYAKLSPPEKWFEVTREALADMGLTEQSLNNIFNTNASTAYHL</sequence>
<evidence type="ECO:0000313" key="2">
    <source>
        <dbReference type="EMBL" id="CEH14362.1"/>
    </source>
</evidence>
<name>A0A0N7L9P5_9BASI</name>
<evidence type="ECO:0000313" key="3">
    <source>
        <dbReference type="Proteomes" id="UP000054845"/>
    </source>
</evidence>
<dbReference type="STRING" id="401625.A0A0N7L9P5"/>
<dbReference type="OrthoDB" id="2135488at2759"/>
<dbReference type="InterPro" id="IPR052350">
    <property type="entry name" value="Metallo-dep_Lactonases"/>
</dbReference>
<dbReference type="AlphaFoldDB" id="A0A0N7L9P5"/>
<evidence type="ECO:0000256" key="1">
    <source>
        <dbReference type="SAM" id="MobiDB-lite"/>
    </source>
</evidence>
<feature type="region of interest" description="Disordered" evidence="1">
    <location>
        <begin position="1"/>
        <end position="36"/>
    </location>
</feature>
<proteinExistence type="predicted"/>
<keyword evidence="3" id="KW-1185">Reference proteome</keyword>
<dbReference type="PANTHER" id="PTHR43569:SF2">
    <property type="entry name" value="AMIDOHYDROLASE-RELATED DOMAIN-CONTAINING PROTEIN"/>
    <property type="match status" value="1"/>
</dbReference>
<dbReference type="EMBL" id="CCYA01000240">
    <property type="protein sequence ID" value="CEH14362.1"/>
    <property type="molecule type" value="Genomic_DNA"/>
</dbReference>
<dbReference type="Gene3D" id="3.20.20.140">
    <property type="entry name" value="Metal-dependent hydrolases"/>
    <property type="match status" value="1"/>
</dbReference>